<dbReference type="InterPro" id="IPR001753">
    <property type="entry name" value="Enoyl-CoA_hydra/iso"/>
</dbReference>
<comment type="subcellular location">
    <subcellularLocation>
        <location evidence="1">Peroxisome</location>
    </subcellularLocation>
</comment>
<comment type="similarity">
    <text evidence="3">In the N-terminal section; belongs to the enoyl-CoA hydratase/isomerase family.</text>
</comment>
<dbReference type="EMBL" id="JACHIJ010000003">
    <property type="protein sequence ID" value="MBB5052501.1"/>
    <property type="molecule type" value="Genomic_DNA"/>
</dbReference>
<evidence type="ECO:0000256" key="5">
    <source>
        <dbReference type="ARBA" id="ARBA00022832"/>
    </source>
</evidence>
<evidence type="ECO:0000256" key="4">
    <source>
        <dbReference type="ARBA" id="ARBA00011245"/>
    </source>
</evidence>
<gene>
    <name evidence="18" type="ORF">HNQ36_002475</name>
</gene>
<dbReference type="FunFam" id="1.10.1040.50:FF:000006">
    <property type="entry name" value="Peroxisomal bifunctional enzyme"/>
    <property type="match status" value="1"/>
</dbReference>
<evidence type="ECO:0000256" key="9">
    <source>
        <dbReference type="ARBA" id="ARBA00023098"/>
    </source>
</evidence>
<keyword evidence="10" id="KW-0576">Peroxisome</keyword>
<dbReference type="PANTHER" id="PTHR23309">
    <property type="entry name" value="3-HYDROXYACYL-COA DEHYROGENASE"/>
    <property type="match status" value="1"/>
</dbReference>
<dbReference type="GO" id="GO:0003857">
    <property type="term" value="F:(3S)-3-hydroxyacyl-CoA dehydrogenase (NAD+) activity"/>
    <property type="evidence" value="ECO:0007669"/>
    <property type="project" value="UniProtKB-EC"/>
</dbReference>
<evidence type="ECO:0000259" key="16">
    <source>
        <dbReference type="Pfam" id="PF00725"/>
    </source>
</evidence>
<keyword evidence="7 18" id="KW-0560">Oxidoreductase</keyword>
<dbReference type="PROSITE" id="PS00166">
    <property type="entry name" value="ENOYL_COA_HYDRATASE"/>
    <property type="match status" value="1"/>
</dbReference>
<keyword evidence="12" id="KW-0456">Lyase</keyword>
<keyword evidence="8" id="KW-0520">NAD</keyword>
<dbReference type="SUPFAM" id="SSF48179">
    <property type="entry name" value="6-phosphogluconate dehydrogenase C-terminal domain-like"/>
    <property type="match status" value="2"/>
</dbReference>
<accession>A0A840N3T6</accession>
<comment type="similarity">
    <text evidence="15">Belongs to the enoyl-CoA hydratase/isomerase family.</text>
</comment>
<evidence type="ECO:0000256" key="7">
    <source>
        <dbReference type="ARBA" id="ARBA00023002"/>
    </source>
</evidence>
<feature type="domain" description="3-hydroxyacyl-CoA dehydrogenase C-terminal" evidence="16">
    <location>
        <begin position="601"/>
        <end position="688"/>
    </location>
</feature>
<dbReference type="Gene3D" id="3.90.226.10">
    <property type="entry name" value="2-enoyl-CoA Hydratase, Chain A, domain 1"/>
    <property type="match status" value="1"/>
</dbReference>
<dbReference type="Pfam" id="PF02737">
    <property type="entry name" value="3HCDH_N"/>
    <property type="match status" value="1"/>
</dbReference>
<dbReference type="Gene3D" id="3.40.50.720">
    <property type="entry name" value="NAD(P)-binding Rossmann-like Domain"/>
    <property type="match status" value="1"/>
</dbReference>
<evidence type="ECO:0000256" key="3">
    <source>
        <dbReference type="ARBA" id="ARBA00008750"/>
    </source>
</evidence>
<keyword evidence="11" id="KW-0413">Isomerase</keyword>
<evidence type="ECO:0000256" key="13">
    <source>
        <dbReference type="ARBA" id="ARBA00023268"/>
    </source>
</evidence>
<evidence type="ECO:0000313" key="19">
    <source>
        <dbReference type="Proteomes" id="UP000521227"/>
    </source>
</evidence>
<evidence type="ECO:0000256" key="12">
    <source>
        <dbReference type="ARBA" id="ARBA00023239"/>
    </source>
</evidence>
<comment type="subunit">
    <text evidence="4">Monomer.</text>
</comment>
<dbReference type="InterPro" id="IPR018376">
    <property type="entry name" value="Enoyl-CoA_hyd/isom_CS"/>
</dbReference>
<dbReference type="Pfam" id="PF00725">
    <property type="entry name" value="3HCDH"/>
    <property type="match status" value="2"/>
</dbReference>
<dbReference type="InterPro" id="IPR029045">
    <property type="entry name" value="ClpP/crotonase-like_dom_sf"/>
</dbReference>
<keyword evidence="13" id="KW-0511">Multifunctional enzyme</keyword>
<evidence type="ECO:0000256" key="14">
    <source>
        <dbReference type="ARBA" id="ARBA00049556"/>
    </source>
</evidence>
<dbReference type="Gene3D" id="1.10.1040.50">
    <property type="match status" value="1"/>
</dbReference>
<evidence type="ECO:0000259" key="17">
    <source>
        <dbReference type="Pfam" id="PF02737"/>
    </source>
</evidence>
<evidence type="ECO:0000256" key="10">
    <source>
        <dbReference type="ARBA" id="ARBA00023140"/>
    </source>
</evidence>
<proteinExistence type="inferred from homology"/>
<comment type="catalytic activity">
    <reaction evidence="14">
        <text>a (3S)-3-hydroxyacyl-CoA + NAD(+) = a 3-oxoacyl-CoA + NADH + H(+)</text>
        <dbReference type="Rhea" id="RHEA:22432"/>
        <dbReference type="ChEBI" id="CHEBI:15378"/>
        <dbReference type="ChEBI" id="CHEBI:57318"/>
        <dbReference type="ChEBI" id="CHEBI:57540"/>
        <dbReference type="ChEBI" id="CHEBI:57945"/>
        <dbReference type="ChEBI" id="CHEBI:90726"/>
        <dbReference type="EC" id="1.1.1.35"/>
    </reaction>
</comment>
<dbReference type="FunFam" id="3.40.50.720:FF:000009">
    <property type="entry name" value="Fatty oxidation complex, alpha subunit"/>
    <property type="match status" value="1"/>
</dbReference>
<sequence length="695" mass="73924">MSEVVKVERRDAVAIVIVNSPPVNALSAAVRKGIADGVKSAQADDSVKAIVIACAGRTFIAGADITEFGKPPQSPSLHEVIEVIENSSKPVVAAIHGTALGGGLELALGCHFRVATKDAKLGLPEVKLGLLPGAGGTQRLPRAVGPEMAVAMIVGGNPISAAEALKNGLIEEIIDGEPAVGGEAFARKALAEKRPLRKLRDDDSKLAAAKADKSIFTNAAAAANKRNRGLEAPLAAAEAVSHSLDQSFDQALKSERELFLKLMNGDQSKAQRYAFFSEREAAKVSGVPDGTKPRDVKQVAIIGAGTMGGGIAMSFANAGIPVTLIETGDEQLKRGLGIMQKNYEATAARGGIPADAPAKRMGLIKGVVGLENVKDADLIIEAVFETMAIKKEVFGKLDQFAKPGAVLATNTSYLNINEIAAMTKRPQDVLGMHFFSPANVMKLCEIVRGEKTAPDALMTAVAIAKRIAKVPVVVGVCDGFVGNRMLAARGKQAEKFLFEGALPQQVDAVVTKFGIPMGPFAMGDLAGLDIGWRSRQDRGIKSEIADAICEAGRFGQKTGKGYYKYEGGSRSPLPDPEIDKLIEETTAKLGLKRRQISDDEILERMMYPMINEGARILEEKIAARPSDIDVVWLYGYGWPIYRGGPMFYADSVGLKHIADRLSFYAKQTNDPSLEPTPLLKRLADEGKTFASLAKG</sequence>
<organism evidence="18 19">
    <name type="scientific">Afipia massiliensis</name>
    <dbReference type="NCBI Taxonomy" id="211460"/>
    <lineage>
        <taxon>Bacteria</taxon>
        <taxon>Pseudomonadati</taxon>
        <taxon>Pseudomonadota</taxon>
        <taxon>Alphaproteobacteria</taxon>
        <taxon>Hyphomicrobiales</taxon>
        <taxon>Nitrobacteraceae</taxon>
        <taxon>Afipia</taxon>
    </lineage>
</organism>
<comment type="pathway">
    <text evidence="2">Lipid metabolism; fatty acid beta-oxidation.</text>
</comment>
<evidence type="ECO:0000256" key="15">
    <source>
        <dbReference type="RuleBase" id="RU003707"/>
    </source>
</evidence>
<evidence type="ECO:0000256" key="6">
    <source>
        <dbReference type="ARBA" id="ARBA00022963"/>
    </source>
</evidence>
<keyword evidence="5" id="KW-0276">Fatty acid metabolism</keyword>
<protein>
    <submittedName>
        <fullName evidence="18">3-hydroxyacyl-CoA dehydrogenase</fullName>
        <ecNumber evidence="18">1.1.1.35</ecNumber>
    </submittedName>
</protein>
<dbReference type="PANTHER" id="PTHR23309:SF49">
    <property type="entry name" value="PEROXISOMAL BIFUNCTIONAL ENZYME"/>
    <property type="match status" value="1"/>
</dbReference>
<keyword evidence="6" id="KW-0442">Lipid degradation</keyword>
<dbReference type="InterPro" id="IPR036291">
    <property type="entry name" value="NAD(P)-bd_dom_sf"/>
</dbReference>
<evidence type="ECO:0000313" key="18">
    <source>
        <dbReference type="EMBL" id="MBB5052501.1"/>
    </source>
</evidence>
<dbReference type="UniPathway" id="UPA00659"/>
<dbReference type="EC" id="1.1.1.35" evidence="18"/>
<dbReference type="SUPFAM" id="SSF52096">
    <property type="entry name" value="ClpP/crotonase"/>
    <property type="match status" value="1"/>
</dbReference>
<evidence type="ECO:0000256" key="1">
    <source>
        <dbReference type="ARBA" id="ARBA00004275"/>
    </source>
</evidence>
<evidence type="ECO:0000256" key="11">
    <source>
        <dbReference type="ARBA" id="ARBA00023235"/>
    </source>
</evidence>
<feature type="domain" description="3-hydroxyacyl-CoA dehydrogenase C-terminal" evidence="16">
    <location>
        <begin position="479"/>
        <end position="565"/>
    </location>
</feature>
<dbReference type="SUPFAM" id="SSF51735">
    <property type="entry name" value="NAD(P)-binding Rossmann-fold domains"/>
    <property type="match status" value="1"/>
</dbReference>
<reference evidence="18 19" key="1">
    <citation type="submission" date="2020-08" db="EMBL/GenBank/DDBJ databases">
        <title>Genomic Encyclopedia of Type Strains, Phase IV (KMG-IV): sequencing the most valuable type-strain genomes for metagenomic binning, comparative biology and taxonomic classification.</title>
        <authorList>
            <person name="Goeker M."/>
        </authorList>
    </citation>
    <scope>NUCLEOTIDE SEQUENCE [LARGE SCALE GENOMIC DNA]</scope>
    <source>
        <strain evidence="18 19">DSM 17498</strain>
    </source>
</reference>
<dbReference type="InterPro" id="IPR006176">
    <property type="entry name" value="3-OHacyl-CoA_DH_NAD-bd"/>
</dbReference>
<dbReference type="RefSeq" id="WP_184085377.1">
    <property type="nucleotide sequence ID" value="NZ_JACHIJ010000003.1"/>
</dbReference>
<dbReference type="Pfam" id="PF00378">
    <property type="entry name" value="ECH_1"/>
    <property type="match status" value="1"/>
</dbReference>
<evidence type="ECO:0000256" key="2">
    <source>
        <dbReference type="ARBA" id="ARBA00005005"/>
    </source>
</evidence>
<dbReference type="Proteomes" id="UP000521227">
    <property type="component" value="Unassembled WGS sequence"/>
</dbReference>
<feature type="domain" description="3-hydroxyacyl-CoA dehydrogenase NAD binding" evidence="17">
    <location>
        <begin position="298"/>
        <end position="475"/>
    </location>
</feature>
<name>A0A840N3T6_9BRAD</name>
<evidence type="ECO:0000256" key="8">
    <source>
        <dbReference type="ARBA" id="ARBA00023027"/>
    </source>
</evidence>
<dbReference type="AlphaFoldDB" id="A0A840N3T6"/>
<dbReference type="InterPro" id="IPR006108">
    <property type="entry name" value="3HC_DH_C"/>
</dbReference>
<dbReference type="GO" id="GO:0016853">
    <property type="term" value="F:isomerase activity"/>
    <property type="evidence" value="ECO:0007669"/>
    <property type="project" value="UniProtKB-KW"/>
</dbReference>
<dbReference type="InterPro" id="IPR008927">
    <property type="entry name" value="6-PGluconate_DH-like_C_sf"/>
</dbReference>
<dbReference type="GO" id="GO:0004300">
    <property type="term" value="F:enoyl-CoA hydratase activity"/>
    <property type="evidence" value="ECO:0007669"/>
    <property type="project" value="UniProtKB-ARBA"/>
</dbReference>
<dbReference type="GO" id="GO:0006635">
    <property type="term" value="P:fatty acid beta-oxidation"/>
    <property type="evidence" value="ECO:0007669"/>
    <property type="project" value="UniProtKB-UniPathway"/>
</dbReference>
<dbReference type="GO" id="GO:0070403">
    <property type="term" value="F:NAD+ binding"/>
    <property type="evidence" value="ECO:0007669"/>
    <property type="project" value="InterPro"/>
</dbReference>
<keyword evidence="9" id="KW-0443">Lipid metabolism</keyword>
<comment type="caution">
    <text evidence="18">The sequence shown here is derived from an EMBL/GenBank/DDBJ whole genome shotgun (WGS) entry which is preliminary data.</text>
</comment>
<dbReference type="CDD" id="cd06558">
    <property type="entry name" value="crotonase-like"/>
    <property type="match status" value="1"/>
</dbReference>